<reference evidence="1 2" key="1">
    <citation type="submission" date="2014-06" db="EMBL/GenBank/DDBJ databases">
        <authorList>
            <person name="Swart Estienne"/>
        </authorList>
    </citation>
    <scope>NUCLEOTIDE SEQUENCE [LARGE SCALE GENOMIC DNA]</scope>
    <source>
        <strain evidence="1 2">130c</strain>
    </source>
</reference>
<gene>
    <name evidence="1" type="primary">Contig11005.g11757</name>
    <name evidence="1" type="ORF">STYLEM_17298</name>
</gene>
<organism evidence="1 2">
    <name type="scientific">Stylonychia lemnae</name>
    <name type="common">Ciliate</name>
    <dbReference type="NCBI Taxonomy" id="5949"/>
    <lineage>
        <taxon>Eukaryota</taxon>
        <taxon>Sar</taxon>
        <taxon>Alveolata</taxon>
        <taxon>Ciliophora</taxon>
        <taxon>Intramacronucleata</taxon>
        <taxon>Spirotrichea</taxon>
        <taxon>Stichotrichia</taxon>
        <taxon>Sporadotrichida</taxon>
        <taxon>Oxytrichidae</taxon>
        <taxon>Stylonychinae</taxon>
        <taxon>Stylonychia</taxon>
    </lineage>
</organism>
<sequence>MLEGLINSSMGNSMLVIKNKRQLNKRTNERTQLKLIRELIEKQLNREFLQKKKELDENLGIEDKILNILFEFYYPPFEVKYRCELFKNIQDLKLPYPLVQTIDTVNQPNMKDEFLLKLEKIKKICQNSIKPILFIDPNNYAQKLISAITGNSFLRVLNGQSKMHDTIIQALESDSSVLIEKVKNQFDIYEFDQYLSEHCLRNKYRFKIYFQTILENPKFETTIFEKTTVVNMYDLQFIKRKRQRPITARNRSQKIQVFQPQIEDDEFKILSKKFKVHNMNLQKDIMLGQIFEQSEAFINKNQSLLQYFTVIAQNQQKVLEQEKLIKEAQDEIQKHN</sequence>
<dbReference type="InterPro" id="IPR027417">
    <property type="entry name" value="P-loop_NTPase"/>
</dbReference>
<dbReference type="InParanoid" id="A0A078B0J7"/>
<proteinExistence type="predicted"/>
<dbReference type="Proteomes" id="UP000039865">
    <property type="component" value="Unassembled WGS sequence"/>
</dbReference>
<keyword evidence="2" id="KW-1185">Reference proteome</keyword>
<dbReference type="Gene3D" id="3.40.50.300">
    <property type="entry name" value="P-loop containing nucleotide triphosphate hydrolases"/>
    <property type="match status" value="1"/>
</dbReference>
<name>A0A078B0J7_STYLE</name>
<evidence type="ECO:0000313" key="2">
    <source>
        <dbReference type="Proteomes" id="UP000039865"/>
    </source>
</evidence>
<protein>
    <submittedName>
        <fullName evidence="1">Uncharacterized protein</fullName>
    </submittedName>
</protein>
<dbReference type="AlphaFoldDB" id="A0A078B0J7"/>
<evidence type="ECO:0000313" key="1">
    <source>
        <dbReference type="EMBL" id="CDW88180.1"/>
    </source>
</evidence>
<accession>A0A078B0J7</accession>
<dbReference type="EMBL" id="CCKQ01016310">
    <property type="protein sequence ID" value="CDW88180.1"/>
    <property type="molecule type" value="Genomic_DNA"/>
</dbReference>